<reference evidence="1 2" key="1">
    <citation type="submission" date="2024-11" db="EMBL/GenBank/DDBJ databases">
        <title>A near-complete genome assembly of Cinchona calisaya.</title>
        <authorList>
            <person name="Lian D.C."/>
            <person name="Zhao X.W."/>
            <person name="Wei L."/>
        </authorList>
    </citation>
    <scope>NUCLEOTIDE SEQUENCE [LARGE SCALE GENOMIC DNA]</scope>
    <source>
        <tissue evidence="1">Nenye</tissue>
    </source>
</reference>
<dbReference type="Proteomes" id="UP001630127">
    <property type="component" value="Unassembled WGS sequence"/>
</dbReference>
<organism evidence="1 2">
    <name type="scientific">Cinchona calisaya</name>
    <dbReference type="NCBI Taxonomy" id="153742"/>
    <lineage>
        <taxon>Eukaryota</taxon>
        <taxon>Viridiplantae</taxon>
        <taxon>Streptophyta</taxon>
        <taxon>Embryophyta</taxon>
        <taxon>Tracheophyta</taxon>
        <taxon>Spermatophyta</taxon>
        <taxon>Magnoliopsida</taxon>
        <taxon>eudicotyledons</taxon>
        <taxon>Gunneridae</taxon>
        <taxon>Pentapetalae</taxon>
        <taxon>asterids</taxon>
        <taxon>lamiids</taxon>
        <taxon>Gentianales</taxon>
        <taxon>Rubiaceae</taxon>
        <taxon>Cinchonoideae</taxon>
        <taxon>Cinchoneae</taxon>
        <taxon>Cinchona</taxon>
    </lineage>
</organism>
<proteinExistence type="predicted"/>
<comment type="caution">
    <text evidence="1">The sequence shown here is derived from an EMBL/GenBank/DDBJ whole genome shotgun (WGS) entry which is preliminary data.</text>
</comment>
<evidence type="ECO:0000313" key="1">
    <source>
        <dbReference type="EMBL" id="KAL3527083.1"/>
    </source>
</evidence>
<dbReference type="AlphaFoldDB" id="A0ABD3A6C5"/>
<dbReference type="EMBL" id="JBJUIK010000005">
    <property type="protein sequence ID" value="KAL3527083.1"/>
    <property type="molecule type" value="Genomic_DNA"/>
</dbReference>
<keyword evidence="2" id="KW-1185">Reference proteome</keyword>
<gene>
    <name evidence="1" type="ORF">ACH5RR_011739</name>
</gene>
<protein>
    <submittedName>
        <fullName evidence="1">Uncharacterized protein</fullName>
    </submittedName>
</protein>
<accession>A0ABD3A6C5</accession>
<evidence type="ECO:0000313" key="2">
    <source>
        <dbReference type="Proteomes" id="UP001630127"/>
    </source>
</evidence>
<name>A0ABD3A6C5_9GENT</name>
<sequence length="101" mass="11635">MHTVIQVRPLHNAYLISVIYASPMPCTRALLWKHLTECHISQNVSWLLIGDFDEVLDQSKKKGGRPVYMLKFLSFYHFIPSANLFDLGFSGTLFRSHLPKT</sequence>